<organism evidence="1">
    <name type="scientific">marine sediment metagenome</name>
    <dbReference type="NCBI Taxonomy" id="412755"/>
    <lineage>
        <taxon>unclassified sequences</taxon>
        <taxon>metagenomes</taxon>
        <taxon>ecological metagenomes</taxon>
    </lineage>
</organism>
<gene>
    <name evidence="1" type="ORF">S01H1_11118</name>
</gene>
<dbReference type="EMBL" id="BARS01005668">
    <property type="protein sequence ID" value="GAF76867.1"/>
    <property type="molecule type" value="Genomic_DNA"/>
</dbReference>
<protein>
    <submittedName>
        <fullName evidence="1">Uncharacterized protein</fullName>
    </submittedName>
</protein>
<name>X0SLU6_9ZZZZ</name>
<comment type="caution">
    <text evidence="1">The sequence shown here is derived from an EMBL/GenBank/DDBJ whole genome shotgun (WGS) entry which is preliminary data.</text>
</comment>
<dbReference type="AlphaFoldDB" id="X0SLU6"/>
<accession>X0SLU6</accession>
<reference evidence="1" key="1">
    <citation type="journal article" date="2014" name="Front. Microbiol.">
        <title>High frequency of phylogenetically diverse reductive dehalogenase-homologous genes in deep subseafloor sedimentary metagenomes.</title>
        <authorList>
            <person name="Kawai M."/>
            <person name="Futagami T."/>
            <person name="Toyoda A."/>
            <person name="Takaki Y."/>
            <person name="Nishi S."/>
            <person name="Hori S."/>
            <person name="Arai W."/>
            <person name="Tsubouchi T."/>
            <person name="Morono Y."/>
            <person name="Uchiyama I."/>
            <person name="Ito T."/>
            <person name="Fujiyama A."/>
            <person name="Inagaki F."/>
            <person name="Takami H."/>
        </authorList>
    </citation>
    <scope>NUCLEOTIDE SEQUENCE</scope>
    <source>
        <strain evidence="1">Expedition CK06-06</strain>
    </source>
</reference>
<proteinExistence type="predicted"/>
<evidence type="ECO:0000313" key="1">
    <source>
        <dbReference type="EMBL" id="GAF76867.1"/>
    </source>
</evidence>
<sequence length="268" mass="27887">MAITSNMRKQADPGNIYQSQLQYNPQQVYNDPYAGLASGQRNTVEIHNRLFGGSSSQQQASSFIDPQQAGYLGNMWGGGNQLMQQQGGIGQAAGQFAGSLYNQGQQGMNMLGQGGQAMQPFTNNSFLPQQLQGLYGMAQQGIGDAMGQISGMGLGSGGFGGARQGLAEGTAASRGMTGFLGAAGDLMQSDLMRQQQAASTMGQQNMAGGMGMLGGMSPMYSQGMAPFSAQWSPFQNQAQLLGAPAILDQSTGSTRETKGVDIGGFFGL</sequence>